<feature type="domain" description="BACON" evidence="5">
    <location>
        <begin position="32"/>
        <end position="110"/>
    </location>
</feature>
<dbReference type="CDD" id="cd14948">
    <property type="entry name" value="BACON"/>
    <property type="match status" value="2"/>
</dbReference>
<keyword evidence="2" id="KW-0325">Glycoprotein</keyword>
<dbReference type="Proteomes" id="UP000284495">
    <property type="component" value="Unassembled WGS sequence"/>
</dbReference>
<feature type="domain" description="BACON" evidence="4">
    <location>
        <begin position="253"/>
        <end position="306"/>
    </location>
</feature>
<evidence type="ECO:0000256" key="1">
    <source>
        <dbReference type="ARBA" id="ARBA00022723"/>
    </source>
</evidence>
<dbReference type="Pfam" id="PF13004">
    <property type="entry name" value="BACON"/>
    <property type="match status" value="1"/>
</dbReference>
<keyword evidence="1" id="KW-0479">Metal-binding</keyword>
<dbReference type="AlphaFoldDB" id="A0A415KJ50"/>
<dbReference type="PROSITE" id="PS51257">
    <property type="entry name" value="PROKAR_LIPOPROTEIN"/>
    <property type="match status" value="1"/>
</dbReference>
<dbReference type="InterPro" id="IPR024361">
    <property type="entry name" value="BACON"/>
</dbReference>
<comment type="caution">
    <text evidence="6">The sequence shown here is derived from an EMBL/GenBank/DDBJ whole genome shotgun (WGS) entry which is preliminary data.</text>
</comment>
<accession>A0A415KJ50</accession>
<protein>
    <recommendedName>
        <fullName evidence="4 5">BACON domain-containing protein</fullName>
    </recommendedName>
</protein>
<evidence type="ECO:0000256" key="2">
    <source>
        <dbReference type="ARBA" id="ARBA00023180"/>
    </source>
</evidence>
<proteinExistence type="predicted"/>
<evidence type="ECO:0000256" key="3">
    <source>
        <dbReference type="SAM" id="SignalP"/>
    </source>
</evidence>
<dbReference type="InterPro" id="IPR011050">
    <property type="entry name" value="Pectin_lyase_fold/virulence"/>
</dbReference>
<dbReference type="InterPro" id="IPR012334">
    <property type="entry name" value="Pectin_lyas_fold"/>
</dbReference>
<feature type="chain" id="PRO_5019304305" description="BACON domain-containing protein" evidence="3">
    <location>
        <begin position="24"/>
        <end position="801"/>
    </location>
</feature>
<evidence type="ECO:0000313" key="7">
    <source>
        <dbReference type="Proteomes" id="UP000284495"/>
    </source>
</evidence>
<sequence length="801" mass="87383">MKSFIFILLLSCVFGACSSSDEADEALIANSLELSKESVKLSNIQGSYTVSVTATGEWSASVTSGGDWLSISRSNGNGSADLRLFFTDNTQGEKREGMIKVVQESGNTTIEKEIAVEQLGGDPDILLDYSKEKLSFRGGEFSVTVVANVDWGVSIDEEYASWIRPVEEDALGRTRAFTSNERIFSISPNNGLERVGKIVFKTTGDYVLDRTVELTQEVSQAFLELTTKEFVLPYRYHTLSIPVDLGEFDGAEYTIETGESWITWDREASTSSQIVLQIGDNETDFPRKAKVTVKNVTLEETVDILQYGKANMTIGDDAATVLAFPGAEGFGRVTTGGRGGKVYHVTTLEDGEQEGTLRYAINQRDARTIVFDVAGTIFLKSDLRIRYGNLTIAGQTAPGQGICIASYPVVLAADNIILRYLRFRVGNESGGEPDGLGGMENTNVIVDHCSISWSVDECLSVYGGENLTIQWCIASESLRTAGHGKGTHGYGGNWGGTNVSYHHNLLAHHGSRVPRLGPRPKTQENEYMDMRNNVFYNWGGNGCYGGEGMNVNIVNNYYKPGPATPNNYVRYRIAGIGVRTYDYCHEEDGTPNAWFPMMHKWGTFYVDGNVVEGNAEVTADNWTQGIYGQIDNSRCDDTFNDQVKAEMHLTTPLATGRVTTHSAQQAFDLVVDYAGCSKGRDLIDDRIAMETRNGTATYIGSVTPNAGDSPGLIDLPDDVKPAGAVSAWPELSGNGISSANLKDTDGDGIPDIWEDAYGLDKENSADASGFTLNSRYSNLEVYLHNLVQHIVHAQIQGGTVE</sequence>
<dbReference type="RefSeq" id="WP_118218900.1">
    <property type="nucleotide sequence ID" value="NZ_JAQEAW010000013.1"/>
</dbReference>
<dbReference type="PANTHER" id="PTHR42970:SF1">
    <property type="entry name" value="PECTATE LYASE C-RELATED"/>
    <property type="match status" value="1"/>
</dbReference>
<feature type="signal peptide" evidence="3">
    <location>
        <begin position="1"/>
        <end position="23"/>
    </location>
</feature>
<evidence type="ECO:0000313" key="6">
    <source>
        <dbReference type="EMBL" id="RHL36299.1"/>
    </source>
</evidence>
<dbReference type="Gene3D" id="2.160.20.10">
    <property type="entry name" value="Single-stranded right-handed beta-helix, Pectin lyase-like"/>
    <property type="match status" value="1"/>
</dbReference>
<dbReference type="InterPro" id="IPR013783">
    <property type="entry name" value="Ig-like_fold"/>
</dbReference>
<gene>
    <name evidence="6" type="ORF">DW027_14300</name>
</gene>
<dbReference type="SUPFAM" id="SSF51126">
    <property type="entry name" value="Pectin lyase-like"/>
    <property type="match status" value="1"/>
</dbReference>
<evidence type="ECO:0000259" key="4">
    <source>
        <dbReference type="Pfam" id="PF13004"/>
    </source>
</evidence>
<dbReference type="Pfam" id="PF19190">
    <property type="entry name" value="BACON_2"/>
    <property type="match status" value="1"/>
</dbReference>
<evidence type="ECO:0000259" key="5">
    <source>
        <dbReference type="Pfam" id="PF19190"/>
    </source>
</evidence>
<dbReference type="EMBL" id="QROO01000018">
    <property type="protein sequence ID" value="RHL36299.1"/>
    <property type="molecule type" value="Genomic_DNA"/>
</dbReference>
<dbReference type="PANTHER" id="PTHR42970">
    <property type="entry name" value="PECTATE LYASE C-RELATED"/>
    <property type="match status" value="1"/>
</dbReference>
<reference evidence="6 7" key="1">
    <citation type="submission" date="2018-08" db="EMBL/GenBank/DDBJ databases">
        <title>A genome reference for cultivated species of the human gut microbiota.</title>
        <authorList>
            <person name="Zou Y."/>
            <person name="Xue W."/>
            <person name="Luo G."/>
        </authorList>
    </citation>
    <scope>NUCLEOTIDE SEQUENCE [LARGE SCALE GENOMIC DNA]</scope>
    <source>
        <strain evidence="6 7">AF38-2</strain>
    </source>
</reference>
<dbReference type="GO" id="GO:0046872">
    <property type="term" value="F:metal ion binding"/>
    <property type="evidence" value="ECO:0007669"/>
    <property type="project" value="UniProtKB-KW"/>
</dbReference>
<dbReference type="Gene3D" id="2.60.40.10">
    <property type="entry name" value="Immunoglobulins"/>
    <property type="match status" value="2"/>
</dbReference>
<organism evidence="6 7">
    <name type="scientific">Bacteroides xylanisolvens</name>
    <dbReference type="NCBI Taxonomy" id="371601"/>
    <lineage>
        <taxon>Bacteria</taxon>
        <taxon>Pseudomonadati</taxon>
        <taxon>Bacteroidota</taxon>
        <taxon>Bacteroidia</taxon>
        <taxon>Bacteroidales</taxon>
        <taxon>Bacteroidaceae</taxon>
        <taxon>Bacteroides</taxon>
    </lineage>
</organism>
<dbReference type="InterPro" id="IPR052063">
    <property type="entry name" value="Polysaccharide_Lyase_1"/>
</dbReference>
<name>A0A415KJ50_9BACE</name>
<keyword evidence="3" id="KW-0732">Signal</keyword>